<dbReference type="WBParaSite" id="maker-uti_cns_0004334-snap-gene-0.3-mRNA-1">
    <property type="protein sequence ID" value="maker-uti_cns_0004334-snap-gene-0.3-mRNA-1"/>
    <property type="gene ID" value="maker-uti_cns_0004334-snap-gene-0.3"/>
</dbReference>
<evidence type="ECO:0000256" key="3">
    <source>
        <dbReference type="ARBA" id="ARBA00022917"/>
    </source>
</evidence>
<comment type="function">
    <text evidence="4">Associates with the EF-Tu.GDP complex and induces the exchange of GDP to GTP. It remains bound to the aminoacyl-tRNA.EF-Tu.GTP complex up to the GTP hydrolysis stage on the ribosome.</text>
</comment>
<accession>A0A1I8H450</accession>
<dbReference type="PANTHER" id="PTHR11741">
    <property type="entry name" value="ELONGATION FACTOR TS"/>
    <property type="match status" value="1"/>
</dbReference>
<dbReference type="Gene3D" id="3.30.479.20">
    <property type="entry name" value="Elongation factor Ts, dimerisation domain"/>
    <property type="match status" value="2"/>
</dbReference>
<dbReference type="InterPro" id="IPR001816">
    <property type="entry name" value="Transl_elong_EFTs/EF1B"/>
</dbReference>
<feature type="domain" description="Translation elongation factor EFTs/EF1B dimerisation" evidence="5">
    <location>
        <begin position="89"/>
        <end position="237"/>
    </location>
</feature>
<proteinExistence type="inferred from homology"/>
<dbReference type="GO" id="GO:0070125">
    <property type="term" value="P:mitochondrial translational elongation"/>
    <property type="evidence" value="ECO:0007669"/>
    <property type="project" value="TreeGrafter"/>
</dbReference>
<keyword evidence="2 4" id="KW-0251">Elongation factor</keyword>
<evidence type="ECO:0000313" key="7">
    <source>
        <dbReference type="WBParaSite" id="maker-uti_cns_0004334-snap-gene-0.3-mRNA-1"/>
    </source>
</evidence>
<evidence type="ECO:0000256" key="4">
    <source>
        <dbReference type="HAMAP-Rule" id="MF_03135"/>
    </source>
</evidence>
<evidence type="ECO:0000256" key="1">
    <source>
        <dbReference type="ARBA" id="ARBA00005532"/>
    </source>
</evidence>
<comment type="subcellular location">
    <subcellularLocation>
        <location evidence="4">Mitochondrion</location>
    </subcellularLocation>
</comment>
<reference evidence="7" key="1">
    <citation type="submission" date="2016-11" db="UniProtKB">
        <authorList>
            <consortium name="WormBaseParasite"/>
        </authorList>
    </citation>
    <scope>IDENTIFICATION</scope>
</reference>
<sequence length="285" mass="30920">MRLSQILAMCSSISKQALMQLRQTTGYPMLACRQALSRCNGDVSEAKAWLDERAQAEGWAKAEKLIDRTARQGLLGIVQRVASPNCLSLLELRCETDFVARTARFQTLLSEACNSLADNFIASAPQGVTLVPQDRLLGLKLGGSSLADCVASLVGSVGENIICGRALVFNAQPDSLALYCHSPWQAEPDAHPLQQSETGSCQFGRYAAAVAYSGGSEQLAYQMCQHIVGRNPARLDSPQPNPDPESEDALLRQEFLLNETRLVGDVLQEAGMQVAGFFRLKCAEE</sequence>
<dbReference type="Gene3D" id="1.10.8.10">
    <property type="entry name" value="DNA helicase RuvA subunit, C-terminal domain"/>
    <property type="match status" value="1"/>
</dbReference>
<keyword evidence="3 4" id="KW-0648">Protein biosynthesis</keyword>
<protein>
    <recommendedName>
        <fullName evidence="4">Elongation factor Ts, mitochondrial</fullName>
        <shortName evidence="4">EF-Ts</shortName>
        <shortName evidence="4">EF-TsMt</shortName>
    </recommendedName>
</protein>
<dbReference type="SUPFAM" id="SSF46934">
    <property type="entry name" value="UBA-like"/>
    <property type="match status" value="1"/>
</dbReference>
<keyword evidence="4" id="KW-0496">Mitochondrion</keyword>
<dbReference type="CDD" id="cd14275">
    <property type="entry name" value="UBA_EF-Ts"/>
    <property type="match status" value="1"/>
</dbReference>
<dbReference type="PANTHER" id="PTHR11741:SF0">
    <property type="entry name" value="ELONGATION FACTOR TS, MITOCHONDRIAL"/>
    <property type="match status" value="1"/>
</dbReference>
<evidence type="ECO:0000256" key="2">
    <source>
        <dbReference type="ARBA" id="ARBA00022768"/>
    </source>
</evidence>
<dbReference type="HAMAP" id="MF_00050">
    <property type="entry name" value="EF_Ts"/>
    <property type="match status" value="1"/>
</dbReference>
<dbReference type="Proteomes" id="UP000095280">
    <property type="component" value="Unplaced"/>
</dbReference>
<comment type="similarity">
    <text evidence="1 4">Belongs to the EF-Ts family.</text>
</comment>
<dbReference type="Pfam" id="PF00889">
    <property type="entry name" value="EF_TS"/>
    <property type="match status" value="1"/>
</dbReference>
<keyword evidence="6" id="KW-1185">Reference proteome</keyword>
<evidence type="ECO:0000313" key="6">
    <source>
        <dbReference type="Proteomes" id="UP000095280"/>
    </source>
</evidence>
<name>A0A1I8H450_9PLAT</name>
<organism evidence="6 7">
    <name type="scientific">Macrostomum lignano</name>
    <dbReference type="NCBI Taxonomy" id="282301"/>
    <lineage>
        <taxon>Eukaryota</taxon>
        <taxon>Metazoa</taxon>
        <taxon>Spiralia</taxon>
        <taxon>Lophotrochozoa</taxon>
        <taxon>Platyhelminthes</taxon>
        <taxon>Rhabditophora</taxon>
        <taxon>Macrostomorpha</taxon>
        <taxon>Macrostomida</taxon>
        <taxon>Macrostomidae</taxon>
        <taxon>Macrostomum</taxon>
    </lineage>
</organism>
<dbReference type="Pfam" id="PF25025">
    <property type="entry name" value="EF-Ts_N"/>
    <property type="match status" value="1"/>
</dbReference>
<evidence type="ECO:0000259" key="5">
    <source>
        <dbReference type="Pfam" id="PF00889"/>
    </source>
</evidence>
<dbReference type="InterPro" id="IPR036402">
    <property type="entry name" value="EF-Ts_dimer_sf"/>
</dbReference>
<dbReference type="AlphaFoldDB" id="A0A1I8H450"/>
<dbReference type="GO" id="GO:0003746">
    <property type="term" value="F:translation elongation factor activity"/>
    <property type="evidence" value="ECO:0007669"/>
    <property type="project" value="UniProtKB-UniRule"/>
</dbReference>
<dbReference type="SUPFAM" id="SSF54713">
    <property type="entry name" value="Elongation factor Ts (EF-Ts), dimerisation domain"/>
    <property type="match status" value="1"/>
</dbReference>
<dbReference type="GO" id="GO:0005739">
    <property type="term" value="C:mitochondrion"/>
    <property type="evidence" value="ECO:0007669"/>
    <property type="project" value="UniProtKB-SubCell"/>
</dbReference>
<dbReference type="InterPro" id="IPR009060">
    <property type="entry name" value="UBA-like_sf"/>
</dbReference>
<dbReference type="InterPro" id="IPR014039">
    <property type="entry name" value="Transl_elong_EFTs/EF1B_dimer"/>
</dbReference>